<keyword evidence="4" id="KW-1185">Reference proteome</keyword>
<evidence type="ECO:0000313" key="3">
    <source>
        <dbReference type="EMBL" id="ALP54865.1"/>
    </source>
</evidence>
<keyword evidence="1" id="KW-0732">Signal</keyword>
<dbReference type="Pfam" id="PF03412">
    <property type="entry name" value="Peptidase_C39"/>
    <property type="match status" value="1"/>
</dbReference>
<dbReference type="GO" id="GO:0005524">
    <property type="term" value="F:ATP binding"/>
    <property type="evidence" value="ECO:0007669"/>
    <property type="project" value="InterPro"/>
</dbReference>
<feature type="domain" description="Peptidase C39" evidence="2">
    <location>
        <begin position="48"/>
        <end position="178"/>
    </location>
</feature>
<proteinExistence type="predicted"/>
<accession>A0A0S2TIF3</accession>
<dbReference type="GO" id="GO:0008233">
    <property type="term" value="F:peptidase activity"/>
    <property type="evidence" value="ECO:0007669"/>
    <property type="project" value="InterPro"/>
</dbReference>
<dbReference type="Gene3D" id="3.90.70.10">
    <property type="entry name" value="Cysteine proteinases"/>
    <property type="match status" value="1"/>
</dbReference>
<protein>
    <recommendedName>
        <fullName evidence="2">Peptidase C39 domain-containing protein</fullName>
    </recommendedName>
</protein>
<name>A0A0S2TIF3_9GAMM</name>
<dbReference type="InterPro" id="IPR005074">
    <property type="entry name" value="Peptidase_C39"/>
</dbReference>
<dbReference type="STRING" id="1748243.Tel_12640"/>
<evidence type="ECO:0000256" key="1">
    <source>
        <dbReference type="SAM" id="SignalP"/>
    </source>
</evidence>
<dbReference type="KEGG" id="tee:Tel_12640"/>
<gene>
    <name evidence="3" type="ORF">Tel_12640</name>
</gene>
<dbReference type="GO" id="GO:0016020">
    <property type="term" value="C:membrane"/>
    <property type="evidence" value="ECO:0007669"/>
    <property type="project" value="InterPro"/>
</dbReference>
<dbReference type="PROSITE" id="PS50990">
    <property type="entry name" value="PEPTIDASE_C39"/>
    <property type="match status" value="1"/>
</dbReference>
<dbReference type="GO" id="GO:0006508">
    <property type="term" value="P:proteolysis"/>
    <property type="evidence" value="ECO:0007669"/>
    <property type="project" value="InterPro"/>
</dbReference>
<reference evidence="3" key="1">
    <citation type="submission" date="2015-10" db="EMBL/GenBank/DDBJ databases">
        <title>Description of Candidatus Tenderia electrophaga gen. nov, sp. nov., an Uncultivated Electroautotroph from a Biocathode Enrichment.</title>
        <authorList>
            <person name="Eddie B.J."/>
            <person name="Malanoski A.P."/>
            <person name="Wang Z."/>
            <person name="Hall R.J."/>
            <person name="Oh S.D."/>
            <person name="Heiner C."/>
            <person name="Lin B."/>
            <person name="Strycharz-Glaven S.M."/>
        </authorList>
    </citation>
    <scope>NUCLEOTIDE SEQUENCE [LARGE SCALE GENOMIC DNA]</scope>
    <source>
        <strain evidence="3">NRL1</strain>
    </source>
</reference>
<organism evidence="3 4">
    <name type="scientific">Candidatus Tenderia electrophaga</name>
    <dbReference type="NCBI Taxonomy" id="1748243"/>
    <lineage>
        <taxon>Bacteria</taxon>
        <taxon>Pseudomonadati</taxon>
        <taxon>Pseudomonadota</taxon>
        <taxon>Gammaproteobacteria</taxon>
        <taxon>Candidatus Tenderiales</taxon>
        <taxon>Candidatus Tenderiaceae</taxon>
        <taxon>Candidatus Tenderia</taxon>
    </lineage>
</organism>
<dbReference type="Proteomes" id="UP000055136">
    <property type="component" value="Chromosome"/>
</dbReference>
<dbReference type="CDD" id="cd02423">
    <property type="entry name" value="Peptidase_C39G"/>
    <property type="match status" value="1"/>
</dbReference>
<feature type="chain" id="PRO_5006605055" description="Peptidase C39 domain-containing protein" evidence="1">
    <location>
        <begin position="19"/>
        <end position="225"/>
    </location>
</feature>
<dbReference type="EMBL" id="CP013099">
    <property type="protein sequence ID" value="ALP54865.1"/>
    <property type="molecule type" value="Genomic_DNA"/>
</dbReference>
<evidence type="ECO:0000313" key="4">
    <source>
        <dbReference type="Proteomes" id="UP000055136"/>
    </source>
</evidence>
<dbReference type="AlphaFoldDB" id="A0A0S2TIF3"/>
<evidence type="ECO:0000259" key="2">
    <source>
        <dbReference type="PROSITE" id="PS50990"/>
    </source>
</evidence>
<sequence length="225" mass="25104">MLHYALFALIGLPAAAAAAFMQFDAGPADVVVKVTAFSEARFLTTVRQRHDFSCGSAAVATLLTYHYEYPVSETEAFTLMYNSGDQALIRRAGFSLLDIKRFLETEGFESDGFRFPLETLKKIGVPAIVLVNDDGYKHFIVIKGVDETHVLVGDPAKGTRYLARDEFEDMWNGIVFLIRTNKNVGQRNFHIQDRYGIIARAPVESIISRDGLSTVLAPYTSHLEF</sequence>
<feature type="signal peptide" evidence="1">
    <location>
        <begin position="1"/>
        <end position="18"/>
    </location>
</feature>